<proteinExistence type="predicted"/>
<dbReference type="EMBL" id="CP028858">
    <property type="protein sequence ID" value="AWB27501.1"/>
    <property type="molecule type" value="Genomic_DNA"/>
</dbReference>
<dbReference type="InterPro" id="IPR043900">
    <property type="entry name" value="DUF5788"/>
</dbReference>
<evidence type="ECO:0000313" key="1">
    <source>
        <dbReference type="EMBL" id="AWB27501.1"/>
    </source>
</evidence>
<reference evidence="1 2" key="1">
    <citation type="submission" date="2018-04" db="EMBL/GenBank/DDBJ databases">
        <title>Halococcoides cellulosivorans gen. nov., sp. nov., an extremely halophilic cellulose-utilizing haloarchaeon from hypersaline lakes.</title>
        <authorList>
            <person name="Sorokin D.Y."/>
            <person name="Toshchakov S.V."/>
            <person name="Samarov N.I."/>
            <person name="Korzhenkov A."/>
            <person name="Kublanov I.V."/>
        </authorList>
    </citation>
    <scope>NUCLEOTIDE SEQUENCE [LARGE SCALE GENOMIC DNA]</scope>
    <source>
        <strain evidence="1 2">HArcel1</strain>
    </source>
</reference>
<dbReference type="KEGG" id="harc:HARCEL1_07160"/>
<keyword evidence="2" id="KW-1185">Reference proteome</keyword>
<organism evidence="1 2">
    <name type="scientific">Halococcoides cellulosivorans</name>
    <dbReference type="NCBI Taxonomy" id="1679096"/>
    <lineage>
        <taxon>Archaea</taxon>
        <taxon>Methanobacteriati</taxon>
        <taxon>Methanobacteriota</taxon>
        <taxon>Stenosarchaea group</taxon>
        <taxon>Halobacteria</taxon>
        <taxon>Halobacteriales</taxon>
        <taxon>Haloarculaceae</taxon>
        <taxon>Halococcoides</taxon>
    </lineage>
</organism>
<accession>A0A2R4X146</accession>
<dbReference type="GeneID" id="36512273"/>
<protein>
    <submittedName>
        <fullName evidence="1">Uncharacterized protein</fullName>
    </submittedName>
</protein>
<dbReference type="AlphaFoldDB" id="A0A2R4X146"/>
<gene>
    <name evidence="1" type="ORF">HARCEL1_07160</name>
</gene>
<dbReference type="RefSeq" id="WP_108381870.1">
    <property type="nucleotide sequence ID" value="NZ_CP028858.1"/>
</dbReference>
<dbReference type="Proteomes" id="UP000244727">
    <property type="component" value="Chromosome"/>
</dbReference>
<sequence length="141" mass="15951">MSGEPLDDDRRSELIDRVQRRGSTIGQSIPRTVTIDGTELALKEFVWETKRQGVVPPDQRDRVRSVRASLTSKRDAMVNRLRSEELSVEEAERIADEIVGIDRAIAALKNLREPDIAEADREHSIESSRRWVDFLDAIVGG</sequence>
<evidence type="ECO:0000313" key="2">
    <source>
        <dbReference type="Proteomes" id="UP000244727"/>
    </source>
</evidence>
<dbReference type="Pfam" id="PF19101">
    <property type="entry name" value="DUF5788"/>
    <property type="match status" value="1"/>
</dbReference>
<name>A0A2R4X146_9EURY</name>